<dbReference type="EMBL" id="JAFEKC020000008">
    <property type="protein sequence ID" value="KAK0513240.1"/>
    <property type="molecule type" value="Genomic_DNA"/>
</dbReference>
<dbReference type="AlphaFoldDB" id="A0AA39V8P0"/>
<comment type="caution">
    <text evidence="2">The sequence shown here is derived from an EMBL/GenBank/DDBJ whole genome shotgun (WGS) entry which is preliminary data.</text>
</comment>
<keyword evidence="3" id="KW-1185">Reference proteome</keyword>
<reference evidence="2" key="1">
    <citation type="submission" date="2023-03" db="EMBL/GenBank/DDBJ databases">
        <title>Complete genome of Cladonia borealis.</title>
        <authorList>
            <person name="Park H."/>
        </authorList>
    </citation>
    <scope>NUCLEOTIDE SEQUENCE</scope>
    <source>
        <strain evidence="2">ANT050790</strain>
    </source>
</reference>
<gene>
    <name evidence="2" type="ORF">JMJ35_004226</name>
</gene>
<evidence type="ECO:0000313" key="3">
    <source>
        <dbReference type="Proteomes" id="UP001166286"/>
    </source>
</evidence>
<evidence type="ECO:0000313" key="2">
    <source>
        <dbReference type="EMBL" id="KAK0513240.1"/>
    </source>
</evidence>
<evidence type="ECO:0000256" key="1">
    <source>
        <dbReference type="SAM" id="Phobius"/>
    </source>
</evidence>
<dbReference type="Proteomes" id="UP001166286">
    <property type="component" value="Unassembled WGS sequence"/>
</dbReference>
<proteinExistence type="predicted"/>
<keyword evidence="1" id="KW-0472">Membrane</keyword>
<feature type="transmembrane region" description="Helical" evidence="1">
    <location>
        <begin position="28"/>
        <end position="47"/>
    </location>
</feature>
<name>A0AA39V8P0_9LECA</name>
<keyword evidence="1" id="KW-0812">Transmembrane</keyword>
<protein>
    <submittedName>
        <fullName evidence="2">Uncharacterized protein</fullName>
    </submittedName>
</protein>
<organism evidence="2 3">
    <name type="scientific">Cladonia borealis</name>
    <dbReference type="NCBI Taxonomy" id="184061"/>
    <lineage>
        <taxon>Eukaryota</taxon>
        <taxon>Fungi</taxon>
        <taxon>Dikarya</taxon>
        <taxon>Ascomycota</taxon>
        <taxon>Pezizomycotina</taxon>
        <taxon>Lecanoromycetes</taxon>
        <taxon>OSLEUM clade</taxon>
        <taxon>Lecanoromycetidae</taxon>
        <taxon>Lecanorales</taxon>
        <taxon>Lecanorineae</taxon>
        <taxon>Cladoniaceae</taxon>
        <taxon>Cladonia</taxon>
    </lineage>
</organism>
<accession>A0AA39V8P0</accession>
<keyword evidence="1" id="KW-1133">Transmembrane helix</keyword>
<sequence>MPTLIFDLPPALFKRKDYDNSPDYDKGWVDGVVQLAIIGGIMVMPFGRCYKRSRQLYCQLVHKVIRMRPDSKVLLPPWMTPYTSRWAKVVDTLREQSSQAANSKIGRQKGIHGCDGCESTTPEQNFLGHSMVRFPHKISQLEVPKTRRPLGYRLSSNGMKRFNLWW</sequence>